<feature type="non-terminal residue" evidence="2">
    <location>
        <position position="1"/>
    </location>
</feature>
<name>A0ABN8I5V9_9NEOP</name>
<gene>
    <name evidence="2" type="ORF">IPOD504_LOCUS6368</name>
</gene>
<protein>
    <submittedName>
        <fullName evidence="2">Uncharacterized protein</fullName>
    </submittedName>
</protein>
<sequence>MEEIAEEKNDSCAPKRPSLKVSLPVELYYKQLRLQKCLTGVMLTPPPSPVFSTIAGKGGTLVQSNPKRKLENSDNYNMERIKLTKSKNKKTIPDNDETMDMKMDSTNDKE</sequence>
<reference evidence="2" key="1">
    <citation type="submission" date="2022-03" db="EMBL/GenBank/DDBJ databases">
        <authorList>
            <person name="Martin H S."/>
        </authorList>
    </citation>
    <scope>NUCLEOTIDE SEQUENCE</scope>
</reference>
<dbReference type="EMBL" id="OW152830">
    <property type="protein sequence ID" value="CAH2048777.1"/>
    <property type="molecule type" value="Genomic_DNA"/>
</dbReference>
<evidence type="ECO:0000313" key="2">
    <source>
        <dbReference type="EMBL" id="CAH2048777.1"/>
    </source>
</evidence>
<evidence type="ECO:0000256" key="1">
    <source>
        <dbReference type="SAM" id="MobiDB-lite"/>
    </source>
</evidence>
<feature type="region of interest" description="Disordered" evidence="1">
    <location>
        <begin position="85"/>
        <end position="110"/>
    </location>
</feature>
<dbReference type="Proteomes" id="UP000837857">
    <property type="component" value="Chromosome 18"/>
</dbReference>
<proteinExistence type="predicted"/>
<feature type="compositionally biased region" description="Basic and acidic residues" evidence="1">
    <location>
        <begin position="99"/>
        <end position="110"/>
    </location>
</feature>
<accession>A0ABN8I5V9</accession>
<evidence type="ECO:0000313" key="3">
    <source>
        <dbReference type="Proteomes" id="UP000837857"/>
    </source>
</evidence>
<keyword evidence="3" id="KW-1185">Reference proteome</keyword>
<organism evidence="2 3">
    <name type="scientific">Iphiclides podalirius</name>
    <name type="common">scarce swallowtail</name>
    <dbReference type="NCBI Taxonomy" id="110791"/>
    <lineage>
        <taxon>Eukaryota</taxon>
        <taxon>Metazoa</taxon>
        <taxon>Ecdysozoa</taxon>
        <taxon>Arthropoda</taxon>
        <taxon>Hexapoda</taxon>
        <taxon>Insecta</taxon>
        <taxon>Pterygota</taxon>
        <taxon>Neoptera</taxon>
        <taxon>Endopterygota</taxon>
        <taxon>Lepidoptera</taxon>
        <taxon>Glossata</taxon>
        <taxon>Ditrysia</taxon>
        <taxon>Papilionoidea</taxon>
        <taxon>Papilionidae</taxon>
        <taxon>Papilioninae</taxon>
        <taxon>Iphiclides</taxon>
    </lineage>
</organism>